<protein>
    <submittedName>
        <fullName evidence="1">Uncharacterized protein</fullName>
    </submittedName>
</protein>
<organism evidence="1">
    <name type="scientific">Streptomyces sp. R33</name>
    <dbReference type="NCBI Taxonomy" id="3238629"/>
    <lineage>
        <taxon>Bacteria</taxon>
        <taxon>Bacillati</taxon>
        <taxon>Actinomycetota</taxon>
        <taxon>Actinomycetes</taxon>
        <taxon>Kitasatosporales</taxon>
        <taxon>Streptomycetaceae</taxon>
        <taxon>Streptomyces</taxon>
    </lineage>
</organism>
<gene>
    <name evidence="1" type="ORF">AB5J51_39315</name>
</gene>
<dbReference type="EMBL" id="CP165727">
    <property type="protein sequence ID" value="XDV69201.1"/>
    <property type="molecule type" value="Genomic_DNA"/>
</dbReference>
<accession>A0AB39YJR5</accession>
<evidence type="ECO:0000313" key="1">
    <source>
        <dbReference type="EMBL" id="XDV69201.1"/>
    </source>
</evidence>
<name>A0AB39YJR5_9ACTN</name>
<proteinExistence type="predicted"/>
<reference evidence="1" key="1">
    <citation type="submission" date="2024-08" db="EMBL/GenBank/DDBJ databases">
        <authorList>
            <person name="Yu S.T."/>
        </authorList>
    </citation>
    <scope>NUCLEOTIDE SEQUENCE</scope>
    <source>
        <strain evidence="1">R33</strain>
    </source>
</reference>
<dbReference type="RefSeq" id="WP_369780420.1">
    <property type="nucleotide sequence ID" value="NZ_CP165727.1"/>
</dbReference>
<dbReference type="AlphaFoldDB" id="A0AB39YJR5"/>
<sequence>MAAIALPVLPSTEAARTRQLVEALDAEFLRGISWDWEVGVLFYPREHPVLGMPECQVQGCDKGYERSGPLCSGCRIRLNQSGLGLEEFLGAASRYNAQHVRQELCRLPGCQRPWRSPGAGLCQNHHYQRTPRLQVSLEEFLTHPVPQALPGHSVCEVVACLRQRVSLSTPYCDAHRQRLNKAKTTGTYGGDEEAWRKTTAPISMGGEVSMRGLPRRLVAELLYCVQMRTAAGMKTYGYWLRSICERLRALRCESLDGLGDPAAAGLRGHAVTLIGTMRKTLRRLGATPEEEMRLDVWDLTVFGFSGSADFTGIRQPALREAAKLWAADDLPRRRGKNAGHGLQGRINALAALSKSLHLQREDSGQVVALLDRSDITAFCTRLAFQAQNGLLTAHQWLRIARTVRQVLNRWRTLGLTAGGQVLEGLRADFAMGAEDIPDEPEDSEAGKDLPDEVILQLCDNLVLLEEMSGTEVRVCTELLIDTGRRPDEICQLPLDCLERDPDGSPVLVYDNHKSYRLSRRLPSPRPPPL</sequence>